<feature type="compositionally biased region" description="Basic and acidic residues" evidence="1">
    <location>
        <begin position="88"/>
        <end position="99"/>
    </location>
</feature>
<sequence length="105" mass="11797">MAPRTTTFIAENRTDARVHNAEESALCLPSVCWILAPKKRAKNTRRHGIASIILLILILTLLLLDSGCSGRLSCRRSERNREKKGKRSTSDHWLGRTDTDPAQTE</sequence>
<dbReference type="EMBL" id="JAWDJR010000023">
    <property type="protein sequence ID" value="KAK9953671.1"/>
    <property type="molecule type" value="Genomic_DNA"/>
</dbReference>
<comment type="caution">
    <text evidence="3">The sequence shown here is derived from an EMBL/GenBank/DDBJ whole genome shotgun (WGS) entry which is preliminary data.</text>
</comment>
<gene>
    <name evidence="3" type="ORF">ABG768_017648</name>
</gene>
<organism evidence="3 4">
    <name type="scientific">Culter alburnus</name>
    <name type="common">Topmouth culter</name>
    <dbReference type="NCBI Taxonomy" id="194366"/>
    <lineage>
        <taxon>Eukaryota</taxon>
        <taxon>Metazoa</taxon>
        <taxon>Chordata</taxon>
        <taxon>Craniata</taxon>
        <taxon>Vertebrata</taxon>
        <taxon>Euteleostomi</taxon>
        <taxon>Actinopterygii</taxon>
        <taxon>Neopterygii</taxon>
        <taxon>Teleostei</taxon>
        <taxon>Ostariophysi</taxon>
        <taxon>Cypriniformes</taxon>
        <taxon>Xenocyprididae</taxon>
        <taxon>Xenocypridinae</taxon>
        <taxon>Culter</taxon>
    </lineage>
</organism>
<dbReference type="Proteomes" id="UP001479290">
    <property type="component" value="Unassembled WGS sequence"/>
</dbReference>
<evidence type="ECO:0000313" key="3">
    <source>
        <dbReference type="EMBL" id="KAK9953671.1"/>
    </source>
</evidence>
<accession>A0AAW1YWW7</accession>
<reference evidence="3 4" key="1">
    <citation type="submission" date="2024-05" db="EMBL/GenBank/DDBJ databases">
        <title>A high-quality chromosomal-level genome assembly of Topmouth culter (Culter alburnus).</title>
        <authorList>
            <person name="Zhao H."/>
        </authorList>
    </citation>
    <scope>NUCLEOTIDE SEQUENCE [LARGE SCALE GENOMIC DNA]</scope>
    <source>
        <strain evidence="3">CATC2023</strain>
        <tissue evidence="3">Muscle</tissue>
    </source>
</reference>
<name>A0AAW1YWW7_CULAL</name>
<feature type="region of interest" description="Disordered" evidence="1">
    <location>
        <begin position="75"/>
        <end position="105"/>
    </location>
</feature>
<evidence type="ECO:0000313" key="4">
    <source>
        <dbReference type="Proteomes" id="UP001479290"/>
    </source>
</evidence>
<proteinExistence type="predicted"/>
<evidence type="ECO:0000256" key="2">
    <source>
        <dbReference type="SAM" id="Phobius"/>
    </source>
</evidence>
<keyword evidence="2" id="KW-0472">Membrane</keyword>
<keyword evidence="4" id="KW-1185">Reference proteome</keyword>
<feature type="transmembrane region" description="Helical" evidence="2">
    <location>
        <begin position="47"/>
        <end position="64"/>
    </location>
</feature>
<keyword evidence="2" id="KW-0812">Transmembrane</keyword>
<dbReference type="AlphaFoldDB" id="A0AAW1YWW7"/>
<evidence type="ECO:0000256" key="1">
    <source>
        <dbReference type="SAM" id="MobiDB-lite"/>
    </source>
</evidence>
<keyword evidence="2" id="KW-1133">Transmembrane helix</keyword>
<protein>
    <submittedName>
        <fullName evidence="3">Uncharacterized protein</fullName>
    </submittedName>
</protein>